<evidence type="ECO:0000313" key="15">
    <source>
        <dbReference type="Proteomes" id="UP000186143"/>
    </source>
</evidence>
<dbReference type="NCBIfam" id="NF001140">
    <property type="entry name" value="PRK00147.1"/>
    <property type="match status" value="1"/>
</dbReference>
<comment type="similarity">
    <text evidence="9 13">Belongs to the QueA family.</text>
</comment>
<dbReference type="PANTHER" id="PTHR30307:SF0">
    <property type="entry name" value="S-ADENOSYLMETHIONINE:TRNA RIBOSYLTRANSFERASE-ISOMERASE"/>
    <property type="match status" value="1"/>
</dbReference>
<evidence type="ECO:0000256" key="9">
    <source>
        <dbReference type="ARBA" id="ARBA00061210"/>
    </source>
</evidence>
<dbReference type="FunFam" id="3.40.1780.10:FF:000001">
    <property type="entry name" value="S-adenosylmethionine:tRNA ribosyltransferase-isomerase"/>
    <property type="match status" value="1"/>
</dbReference>
<protein>
    <recommendedName>
        <fullName evidence="11 13">S-adenosylmethionine:tRNA ribosyltransferase-isomerase</fullName>
        <ecNumber evidence="10 13">2.4.99.17</ecNumber>
    </recommendedName>
    <alternativeName>
        <fullName evidence="12 13">Queuosine biosynthesis protein QueA</fullName>
    </alternativeName>
</protein>
<dbReference type="SUPFAM" id="SSF111337">
    <property type="entry name" value="QueA-like"/>
    <property type="match status" value="1"/>
</dbReference>
<dbReference type="AlphaFoldDB" id="A0A1Q9AFU2"/>
<name>A0A1Q9AFU2_9HYPH</name>
<evidence type="ECO:0000256" key="8">
    <source>
        <dbReference type="ARBA" id="ARBA00052751"/>
    </source>
</evidence>
<keyword evidence="4 13" id="KW-0963">Cytoplasm</keyword>
<dbReference type="InterPro" id="IPR042119">
    <property type="entry name" value="QueA_dom2"/>
</dbReference>
<evidence type="ECO:0000256" key="7">
    <source>
        <dbReference type="ARBA" id="ARBA00022785"/>
    </source>
</evidence>
<reference evidence="14 15" key="1">
    <citation type="submission" date="2016-09" db="EMBL/GenBank/DDBJ databases">
        <title>Rhizobium sp. nov., a novel species isolated from the rice rhizosphere.</title>
        <authorList>
            <person name="Zhao J."/>
            <person name="Zhang X."/>
        </authorList>
    </citation>
    <scope>NUCLEOTIDE SEQUENCE [LARGE SCALE GENOMIC DNA]</scope>
    <source>
        <strain evidence="14 15">MH17</strain>
    </source>
</reference>
<dbReference type="NCBIfam" id="TIGR00113">
    <property type="entry name" value="queA"/>
    <property type="match status" value="1"/>
</dbReference>
<dbReference type="OrthoDB" id="9805933at2"/>
<comment type="pathway">
    <text evidence="2 13">tRNA modification; tRNA-queuosine biosynthesis.</text>
</comment>
<sequence>MRVDLFDFDLPESAIALRPAEPRDSARLLLVHPQETERELADHGVLELPDFLQPGDALVFNDTKVIPAQLQGIRRRGPDVATTVDFTLHMRVAPDRWKAFARPAKRLKSGDAVEFGPELAAEIVEKGDAGEVTLAFDRAGPALDQAIMATGHIPLPPYIAAKRPEDARDRADYQTIYAREEGAVAAPTAGLHFTDRLFAALDARGIERYFVTLHVGAGTFLPVKAEDTDHHVMHQEIGQVSAETAAKLNAVKARGGRIVCVGTTSLRLIESAAREDGQIAPWSGATGIFITPGYRFRAVDGLMTNFHLPRSTLFMLVSAFCGLETMHRAYAHAIASGYRFYSYGDTSLLFRKTS</sequence>
<keyword evidence="7 13" id="KW-0671">Queuosine biosynthesis</keyword>
<comment type="function">
    <text evidence="13">Transfers and isomerizes the ribose moiety from AdoMet to the 7-aminomethyl group of 7-deazaguanine (preQ1-tRNA) to give epoxyqueuosine (oQ-tRNA).</text>
</comment>
<dbReference type="Pfam" id="PF02547">
    <property type="entry name" value="Queuosine_synth"/>
    <property type="match status" value="1"/>
</dbReference>
<dbReference type="EC" id="2.4.99.17" evidence="10 13"/>
<dbReference type="RefSeq" id="WP_075636077.1">
    <property type="nucleotide sequence ID" value="NZ_MKIO01000038.1"/>
</dbReference>
<evidence type="ECO:0000256" key="5">
    <source>
        <dbReference type="ARBA" id="ARBA00022679"/>
    </source>
</evidence>
<evidence type="ECO:0000256" key="2">
    <source>
        <dbReference type="ARBA" id="ARBA00004691"/>
    </source>
</evidence>
<comment type="subunit">
    <text evidence="3 13">Monomer.</text>
</comment>
<dbReference type="UniPathway" id="UPA00392"/>
<dbReference type="HAMAP" id="MF_00113">
    <property type="entry name" value="QueA"/>
    <property type="match status" value="1"/>
</dbReference>
<dbReference type="Gene3D" id="3.40.1780.10">
    <property type="entry name" value="QueA-like"/>
    <property type="match status" value="1"/>
</dbReference>
<dbReference type="InterPro" id="IPR036100">
    <property type="entry name" value="QueA_sf"/>
</dbReference>
<evidence type="ECO:0000256" key="10">
    <source>
        <dbReference type="ARBA" id="ARBA00066503"/>
    </source>
</evidence>
<dbReference type="InterPro" id="IPR003699">
    <property type="entry name" value="QueA"/>
</dbReference>
<dbReference type="InterPro" id="IPR042118">
    <property type="entry name" value="QueA_dom1"/>
</dbReference>
<evidence type="ECO:0000313" key="14">
    <source>
        <dbReference type="EMBL" id="OLP53833.1"/>
    </source>
</evidence>
<evidence type="ECO:0000256" key="3">
    <source>
        <dbReference type="ARBA" id="ARBA00011245"/>
    </source>
</evidence>
<dbReference type="Gene3D" id="2.40.10.240">
    <property type="entry name" value="QueA-like"/>
    <property type="match status" value="1"/>
</dbReference>
<evidence type="ECO:0000256" key="6">
    <source>
        <dbReference type="ARBA" id="ARBA00022691"/>
    </source>
</evidence>
<keyword evidence="14" id="KW-0413">Isomerase</keyword>
<dbReference type="GO" id="GO:0005737">
    <property type="term" value="C:cytoplasm"/>
    <property type="evidence" value="ECO:0007669"/>
    <property type="project" value="UniProtKB-SubCell"/>
</dbReference>
<evidence type="ECO:0000256" key="4">
    <source>
        <dbReference type="ARBA" id="ARBA00022490"/>
    </source>
</evidence>
<accession>A0A1Q9AFU2</accession>
<dbReference type="GO" id="GO:0008616">
    <property type="term" value="P:tRNA queuosine(34) biosynthetic process"/>
    <property type="evidence" value="ECO:0007669"/>
    <property type="project" value="UniProtKB-UniRule"/>
</dbReference>
<proteinExistence type="inferred from homology"/>
<comment type="catalytic activity">
    <reaction evidence="8 13">
        <text>7-aminomethyl-7-carbaguanosine(34) in tRNA + S-adenosyl-L-methionine = epoxyqueuosine(34) in tRNA + adenine + L-methionine + 2 H(+)</text>
        <dbReference type="Rhea" id="RHEA:32155"/>
        <dbReference type="Rhea" id="RHEA-COMP:10342"/>
        <dbReference type="Rhea" id="RHEA-COMP:18582"/>
        <dbReference type="ChEBI" id="CHEBI:15378"/>
        <dbReference type="ChEBI" id="CHEBI:16708"/>
        <dbReference type="ChEBI" id="CHEBI:57844"/>
        <dbReference type="ChEBI" id="CHEBI:59789"/>
        <dbReference type="ChEBI" id="CHEBI:82833"/>
        <dbReference type="ChEBI" id="CHEBI:194443"/>
        <dbReference type="EC" id="2.4.99.17"/>
    </reaction>
</comment>
<dbReference type="EMBL" id="MKIO01000038">
    <property type="protein sequence ID" value="OLP53833.1"/>
    <property type="molecule type" value="Genomic_DNA"/>
</dbReference>
<gene>
    <name evidence="13" type="primary">queA</name>
    <name evidence="14" type="ORF">BJF92_04385</name>
</gene>
<comment type="caution">
    <text evidence="14">The sequence shown here is derived from an EMBL/GenBank/DDBJ whole genome shotgun (WGS) entry which is preliminary data.</text>
</comment>
<dbReference type="STRING" id="1672749.BJF92_04385"/>
<dbReference type="Proteomes" id="UP000186143">
    <property type="component" value="Unassembled WGS sequence"/>
</dbReference>
<keyword evidence="5 13" id="KW-0808">Transferase</keyword>
<dbReference type="PANTHER" id="PTHR30307">
    <property type="entry name" value="S-ADENOSYLMETHIONINE:TRNA RIBOSYLTRANSFERASE-ISOMERASE"/>
    <property type="match status" value="1"/>
</dbReference>
<evidence type="ECO:0000256" key="13">
    <source>
        <dbReference type="HAMAP-Rule" id="MF_00113"/>
    </source>
</evidence>
<organism evidence="14 15">
    <name type="scientific">Xaviernesmea rhizosphaerae</name>
    <dbReference type="NCBI Taxonomy" id="1672749"/>
    <lineage>
        <taxon>Bacteria</taxon>
        <taxon>Pseudomonadati</taxon>
        <taxon>Pseudomonadota</taxon>
        <taxon>Alphaproteobacteria</taxon>
        <taxon>Hyphomicrobiales</taxon>
        <taxon>Rhizobiaceae</taxon>
        <taxon>Rhizobium/Agrobacterium group</taxon>
        <taxon>Xaviernesmea</taxon>
    </lineage>
</organism>
<dbReference type="GO" id="GO:0051075">
    <property type="term" value="F:S-adenosylmethionine:tRNA ribosyltransferase-isomerase activity"/>
    <property type="evidence" value="ECO:0007669"/>
    <property type="project" value="UniProtKB-EC"/>
</dbReference>
<evidence type="ECO:0000256" key="1">
    <source>
        <dbReference type="ARBA" id="ARBA00004496"/>
    </source>
</evidence>
<comment type="subcellular location">
    <subcellularLocation>
        <location evidence="1 13">Cytoplasm</location>
    </subcellularLocation>
</comment>
<keyword evidence="6 13" id="KW-0949">S-adenosyl-L-methionine</keyword>
<evidence type="ECO:0000256" key="11">
    <source>
        <dbReference type="ARBA" id="ARBA00069325"/>
    </source>
</evidence>
<evidence type="ECO:0000256" key="12">
    <source>
        <dbReference type="ARBA" id="ARBA00076160"/>
    </source>
</evidence>